<dbReference type="CDD" id="cd06550">
    <property type="entry name" value="TM_ABC_iron-siderophores_like"/>
    <property type="match status" value="1"/>
</dbReference>
<protein>
    <submittedName>
        <fullName evidence="9">Iron ABC transporter permease</fullName>
    </submittedName>
</protein>
<proteinExistence type="inferred from homology"/>
<accession>A0A919MXD6</accession>
<gene>
    <name evidence="9" type="ORF">Ari01nite_30650</name>
</gene>
<keyword evidence="6 8" id="KW-1133">Transmembrane helix</keyword>
<feature type="transmembrane region" description="Helical" evidence="8">
    <location>
        <begin position="155"/>
        <end position="174"/>
    </location>
</feature>
<evidence type="ECO:0000256" key="6">
    <source>
        <dbReference type="ARBA" id="ARBA00022989"/>
    </source>
</evidence>
<evidence type="ECO:0000256" key="2">
    <source>
        <dbReference type="ARBA" id="ARBA00007935"/>
    </source>
</evidence>
<comment type="similarity">
    <text evidence="2">Belongs to the binding-protein-dependent transport system permease family. FecCD subfamily.</text>
</comment>
<evidence type="ECO:0000256" key="3">
    <source>
        <dbReference type="ARBA" id="ARBA00022448"/>
    </source>
</evidence>
<keyword evidence="7 8" id="KW-0472">Membrane</keyword>
<evidence type="ECO:0000256" key="8">
    <source>
        <dbReference type="SAM" id="Phobius"/>
    </source>
</evidence>
<dbReference type="SUPFAM" id="SSF81345">
    <property type="entry name" value="ABC transporter involved in vitamin B12 uptake, BtuC"/>
    <property type="match status" value="1"/>
</dbReference>
<keyword evidence="5 8" id="KW-0812">Transmembrane</keyword>
<name>A0A919MXD6_9ACTN</name>
<comment type="subcellular location">
    <subcellularLocation>
        <location evidence="1">Cell membrane</location>
        <topology evidence="1">Multi-pass membrane protein</topology>
    </subcellularLocation>
</comment>
<dbReference type="PANTHER" id="PTHR30472:SF24">
    <property type="entry name" value="FERRIC ENTEROBACTIN TRANSPORT SYSTEM PERMEASE PROTEIN FEPG"/>
    <property type="match status" value="1"/>
</dbReference>
<dbReference type="Gene3D" id="1.10.3470.10">
    <property type="entry name" value="ABC transporter involved in vitamin B12 uptake, BtuC"/>
    <property type="match status" value="1"/>
</dbReference>
<evidence type="ECO:0000256" key="4">
    <source>
        <dbReference type="ARBA" id="ARBA00022475"/>
    </source>
</evidence>
<keyword evidence="3" id="KW-0813">Transport</keyword>
<keyword evidence="4" id="KW-1003">Cell membrane</keyword>
<feature type="transmembrane region" description="Helical" evidence="8">
    <location>
        <begin position="73"/>
        <end position="93"/>
    </location>
</feature>
<dbReference type="GO" id="GO:0005886">
    <property type="term" value="C:plasma membrane"/>
    <property type="evidence" value="ECO:0007669"/>
    <property type="project" value="UniProtKB-SubCell"/>
</dbReference>
<evidence type="ECO:0000313" key="9">
    <source>
        <dbReference type="EMBL" id="GIE95600.1"/>
    </source>
</evidence>
<dbReference type="InterPro" id="IPR037294">
    <property type="entry name" value="ABC_BtuC-like"/>
</dbReference>
<dbReference type="PANTHER" id="PTHR30472">
    <property type="entry name" value="FERRIC ENTEROBACTIN TRANSPORT SYSTEM PERMEASE PROTEIN"/>
    <property type="match status" value="1"/>
</dbReference>
<dbReference type="Pfam" id="PF01032">
    <property type="entry name" value="FecCD"/>
    <property type="match status" value="1"/>
</dbReference>
<comment type="caution">
    <text evidence="9">The sequence shown here is derived from an EMBL/GenBank/DDBJ whole genome shotgun (WGS) entry which is preliminary data.</text>
</comment>
<organism evidence="9 10">
    <name type="scientific">Paractinoplanes rishiriensis</name>
    <dbReference type="NCBI Taxonomy" id="1050105"/>
    <lineage>
        <taxon>Bacteria</taxon>
        <taxon>Bacillati</taxon>
        <taxon>Actinomycetota</taxon>
        <taxon>Actinomycetes</taxon>
        <taxon>Micromonosporales</taxon>
        <taxon>Micromonosporaceae</taxon>
        <taxon>Paractinoplanes</taxon>
    </lineage>
</organism>
<feature type="transmembrane region" description="Helical" evidence="8">
    <location>
        <begin position="114"/>
        <end position="143"/>
    </location>
</feature>
<dbReference type="Proteomes" id="UP000636960">
    <property type="component" value="Unassembled WGS sequence"/>
</dbReference>
<evidence type="ECO:0000256" key="7">
    <source>
        <dbReference type="ARBA" id="ARBA00023136"/>
    </source>
</evidence>
<dbReference type="InterPro" id="IPR000522">
    <property type="entry name" value="ABC_transptr_permease_BtuC"/>
</dbReference>
<dbReference type="RefSeq" id="WP_203781894.1">
    <property type="nucleotide sequence ID" value="NZ_BOMV01000034.1"/>
</dbReference>
<dbReference type="EMBL" id="BOMV01000034">
    <property type="protein sequence ID" value="GIE95600.1"/>
    <property type="molecule type" value="Genomic_DNA"/>
</dbReference>
<evidence type="ECO:0000256" key="1">
    <source>
        <dbReference type="ARBA" id="ARBA00004651"/>
    </source>
</evidence>
<evidence type="ECO:0000313" key="10">
    <source>
        <dbReference type="Proteomes" id="UP000636960"/>
    </source>
</evidence>
<sequence>MTAGIVTAARRRESARGRVVTLALSVALIAMVALTLSYGEFQISLPDVVRSLLGLPAPAGVEYVMHSLRLPRALTGVLVGLAFGLAGAVFQQLTGNVLASPDVIGPSQGASAAAVLAGLVAGGPSVPVAALLGALLTATAVYLLSWRSGVSGYRLVLVGIGVGTGLSSVTSFLLTRSDIRVAADALIWLTGSINGRTWEQVIPLAAAVVVLLPAALVLGRALTSLQLGDDLARGLGQRVQLSRLALLAVAVGLVGAATAAAGPVAFVAFLSGPIAVRLVRGGRPVLLQAALVGALVVLVADFIGAHLVGPTPFPVGVVTGAIGAPYLLWLLAKSNRTGRGG</sequence>
<feature type="transmembrane region" description="Helical" evidence="8">
    <location>
        <begin position="243"/>
        <end position="273"/>
    </location>
</feature>
<dbReference type="GO" id="GO:0022857">
    <property type="term" value="F:transmembrane transporter activity"/>
    <property type="evidence" value="ECO:0007669"/>
    <property type="project" value="InterPro"/>
</dbReference>
<dbReference type="GO" id="GO:0033214">
    <property type="term" value="P:siderophore-iron import into cell"/>
    <property type="evidence" value="ECO:0007669"/>
    <property type="project" value="TreeGrafter"/>
</dbReference>
<feature type="transmembrane region" description="Helical" evidence="8">
    <location>
        <begin position="285"/>
        <end position="307"/>
    </location>
</feature>
<feature type="transmembrane region" description="Helical" evidence="8">
    <location>
        <begin position="19"/>
        <end position="38"/>
    </location>
</feature>
<dbReference type="AlphaFoldDB" id="A0A919MXD6"/>
<feature type="transmembrane region" description="Helical" evidence="8">
    <location>
        <begin position="313"/>
        <end position="332"/>
    </location>
</feature>
<keyword evidence="10" id="KW-1185">Reference proteome</keyword>
<reference evidence="9" key="1">
    <citation type="submission" date="2021-01" db="EMBL/GenBank/DDBJ databases">
        <title>Whole genome shotgun sequence of Actinoplanes rishiriensis NBRC 108556.</title>
        <authorList>
            <person name="Komaki H."/>
            <person name="Tamura T."/>
        </authorList>
    </citation>
    <scope>NUCLEOTIDE SEQUENCE</scope>
    <source>
        <strain evidence="9">NBRC 108556</strain>
    </source>
</reference>
<feature type="transmembrane region" description="Helical" evidence="8">
    <location>
        <begin position="201"/>
        <end position="223"/>
    </location>
</feature>
<evidence type="ECO:0000256" key="5">
    <source>
        <dbReference type="ARBA" id="ARBA00022692"/>
    </source>
</evidence>